<dbReference type="Proteomes" id="UP000510844">
    <property type="component" value="Chromosome"/>
</dbReference>
<dbReference type="EMBL" id="CP059322">
    <property type="protein sequence ID" value="QLQ36222.1"/>
    <property type="molecule type" value="Genomic_DNA"/>
</dbReference>
<sequence>MTAAPWPGAVPDTAAAAPGAGHAVTPASDGVERLVVAGTEVARYVLRPDLDPRHGPRPYLHPVRTRAGVPVTDALPADHVWHLGASLAVPDVDGTNLWGGRTYVRGSGYTWRDDHGAVAHTGWRERAADRLDHDLAWRDRAGRPLLREHRRLTAAPAGDDAWWLTVSGTLTSATGADVHLGSPATNGRSGGAGYGGFFWRAVSDVEARVWTGEASGEEAVNGSAAPWLALAGTGPGGDAYTLVFTGLGSGDRWFVRTAMYPGVCVAYAFDRPAVVAADTPRRHRYRVLVVDGHLDPATVPARLAEVLR</sequence>
<dbReference type="AlphaFoldDB" id="A0A7L6B2M1"/>
<dbReference type="KEGG" id="mfeu:H1D33_23285"/>
<feature type="region of interest" description="Disordered" evidence="1">
    <location>
        <begin position="1"/>
        <end position="24"/>
    </location>
</feature>
<dbReference type="Pfam" id="PF14100">
    <property type="entry name" value="DUF6807"/>
    <property type="match status" value="1"/>
</dbReference>
<dbReference type="RefSeq" id="WP_181568738.1">
    <property type="nucleotide sequence ID" value="NZ_CP059322.2"/>
</dbReference>
<evidence type="ECO:0000313" key="2">
    <source>
        <dbReference type="EMBL" id="QLQ36222.1"/>
    </source>
</evidence>
<protein>
    <submittedName>
        <fullName evidence="2">PmoA family protein</fullName>
    </submittedName>
</protein>
<keyword evidence="3" id="KW-1185">Reference proteome</keyword>
<name>A0A7L6B2M1_9ACTN</name>
<proteinExistence type="predicted"/>
<gene>
    <name evidence="2" type="ORF">H1D33_23285</name>
</gene>
<organism evidence="2 3">
    <name type="scientific">Micromonospora robiginosa</name>
    <dbReference type="NCBI Taxonomy" id="2749844"/>
    <lineage>
        <taxon>Bacteria</taxon>
        <taxon>Bacillati</taxon>
        <taxon>Actinomycetota</taxon>
        <taxon>Actinomycetes</taxon>
        <taxon>Micromonosporales</taxon>
        <taxon>Micromonosporaceae</taxon>
        <taxon>Micromonospora</taxon>
    </lineage>
</organism>
<accession>A0A7L6B2M1</accession>
<reference evidence="2 3" key="2">
    <citation type="journal article" date="2021" name="Mar. Drugs">
        <title>A New Micromonospora Strain with Antibiotic Activity Isolated from the Microbiome of a Mid-Atlantic Deep-Sea Sponge.</title>
        <authorList>
            <person name="Back C.R."/>
            <person name="Stennett H.L."/>
            <person name="Williams S.E."/>
            <person name="Wang L."/>
            <person name="Ojeda Gomez J."/>
            <person name="Abdulle O.M."/>
            <person name="Duffy T."/>
            <person name="Neal C."/>
            <person name="Mantell J."/>
            <person name="Jepson M.A."/>
            <person name="Hendry K.R."/>
            <person name="Powell D."/>
            <person name="Stach J.E.M."/>
            <person name="Essex-Lopresti A.E."/>
            <person name="Willis C.L."/>
            <person name="Curnow P."/>
            <person name="Race P.R."/>
        </authorList>
    </citation>
    <scope>NUCLEOTIDE SEQUENCE [LARGE SCALE GENOMIC DNA]</scope>
    <source>
        <strain evidence="2 3">28ISP2-46</strain>
    </source>
</reference>
<reference evidence="3" key="1">
    <citation type="submission" date="2020-07" db="EMBL/GenBank/DDBJ databases">
        <title>A new Micromonospora strain with potent antibiotic activity isolated from the microbiome of a mid-Atlantic deep-sea sponge.</title>
        <authorList>
            <person name="Back C.R."/>
            <person name="Stennett H.L."/>
            <person name="Williams S.E."/>
            <person name="Wang L."/>
            <person name="Ojeda Gomez J."/>
            <person name="Abdulle O.M."/>
            <person name="Duffy T."/>
            <person name="Hendry K.R."/>
            <person name="Powell D."/>
            <person name="Stach J.E."/>
            <person name="Essex-Lopresti A.E."/>
            <person name="Willis C.L."/>
            <person name="Curnow P."/>
            <person name="Race P.R."/>
        </authorList>
    </citation>
    <scope>NUCLEOTIDE SEQUENCE [LARGE SCALE GENOMIC DNA]</scope>
    <source>
        <strain evidence="3">28ISP2-46</strain>
    </source>
</reference>
<feature type="compositionally biased region" description="Low complexity" evidence="1">
    <location>
        <begin position="7"/>
        <end position="24"/>
    </location>
</feature>
<evidence type="ECO:0000313" key="3">
    <source>
        <dbReference type="Proteomes" id="UP000510844"/>
    </source>
</evidence>
<evidence type="ECO:0000256" key="1">
    <source>
        <dbReference type="SAM" id="MobiDB-lite"/>
    </source>
</evidence>
<dbReference type="InterPro" id="IPR029475">
    <property type="entry name" value="DUF6807"/>
</dbReference>